<organism evidence="5 6">
    <name type="scientific">Neodothiora populina</name>
    <dbReference type="NCBI Taxonomy" id="2781224"/>
    <lineage>
        <taxon>Eukaryota</taxon>
        <taxon>Fungi</taxon>
        <taxon>Dikarya</taxon>
        <taxon>Ascomycota</taxon>
        <taxon>Pezizomycotina</taxon>
        <taxon>Dothideomycetes</taxon>
        <taxon>Dothideomycetidae</taxon>
        <taxon>Dothideales</taxon>
        <taxon>Dothioraceae</taxon>
        <taxon>Neodothiora</taxon>
    </lineage>
</organism>
<feature type="region of interest" description="Disordered" evidence="4">
    <location>
        <begin position="194"/>
        <end position="244"/>
    </location>
</feature>
<feature type="compositionally biased region" description="Acidic residues" evidence="4">
    <location>
        <begin position="164"/>
        <end position="175"/>
    </location>
</feature>
<evidence type="ECO:0008006" key="7">
    <source>
        <dbReference type="Google" id="ProtNLM"/>
    </source>
</evidence>
<dbReference type="GeneID" id="95974656"/>
<evidence type="ECO:0000256" key="4">
    <source>
        <dbReference type="SAM" id="MobiDB-lite"/>
    </source>
</evidence>
<sequence>MTQDRKYAALPDLDEAPDIYETPELADDTSTLQTSTAARSPSPSDSESSEADPASGINRHRLRPRDARSQFRSSRVDAREVDFSDRVSSKRRAYRISSRRGRAGTLIEGNEDGEEDWDGEDDDEDGEEGLDRRLARLIREAQEVQSELDRRTTQGQKEDTAHEESEDAGENDDDEVSAKFQKLNLALEKIRYSQKDADSAHAKLAKQLARGVPEQQQQSIPETTSEPENTETAAAPGPAPADTTTLSKVADFDARLASLERALGVSSLDAPSSSTAFAPVIPTLTLLDRQVNLLSSVPSQPHLDAIIQKLHLAQTEQHRAAAAANRNGDDADNIHTPTNTASSSSSLTAEEMAKLRSLYSILPQLNTMAPTLPPLLARLRSLRTIHSNAAAASQTLDEIERKQDEADHEIKEWTEGLAKVAEAVKAAEGDMKESVGAVDGWVKDLEQRIENLG</sequence>
<feature type="compositionally biased region" description="Basic and acidic residues" evidence="4">
    <location>
        <begin position="129"/>
        <end position="163"/>
    </location>
</feature>
<protein>
    <recommendedName>
        <fullName evidence="7">Dynactin subunit</fullName>
    </recommendedName>
</protein>
<reference evidence="5 6" key="1">
    <citation type="submission" date="2024-07" db="EMBL/GenBank/DDBJ databases">
        <title>Draft sequence of the Neodothiora populina.</title>
        <authorList>
            <person name="Drown D.D."/>
            <person name="Schuette U.S."/>
            <person name="Buechlein A.B."/>
            <person name="Rusch D.R."/>
            <person name="Winton L.W."/>
            <person name="Adams G.A."/>
        </authorList>
    </citation>
    <scope>NUCLEOTIDE SEQUENCE [LARGE SCALE GENOMIC DNA]</scope>
    <source>
        <strain evidence="5 6">CPC 39397</strain>
    </source>
</reference>
<evidence type="ECO:0000256" key="1">
    <source>
        <dbReference type="ARBA" id="ARBA00004496"/>
    </source>
</evidence>
<keyword evidence="3" id="KW-0175">Coiled coil</keyword>
<gene>
    <name evidence="5" type="ORF">AAFC00_000953</name>
</gene>
<keyword evidence="2" id="KW-0963">Cytoplasm</keyword>
<feature type="compositionally biased region" description="Polar residues" evidence="4">
    <location>
        <begin position="28"/>
        <end position="39"/>
    </location>
</feature>
<evidence type="ECO:0000313" key="6">
    <source>
        <dbReference type="Proteomes" id="UP001562354"/>
    </source>
</evidence>
<dbReference type="InterPro" id="IPR028133">
    <property type="entry name" value="Dynamitin"/>
</dbReference>
<dbReference type="PANTHER" id="PTHR15346">
    <property type="entry name" value="DYNACTIN SUBUNIT"/>
    <property type="match status" value="1"/>
</dbReference>
<dbReference type="Pfam" id="PF04912">
    <property type="entry name" value="Dynamitin"/>
    <property type="match status" value="1"/>
</dbReference>
<feature type="compositionally biased region" description="Acidic residues" evidence="4">
    <location>
        <begin position="109"/>
        <end position="128"/>
    </location>
</feature>
<proteinExistence type="predicted"/>
<feature type="coiled-coil region" evidence="3">
    <location>
        <begin position="389"/>
        <end position="416"/>
    </location>
</feature>
<name>A0ABR3PMC6_9PEZI</name>
<accession>A0ABR3PMC6</accession>
<evidence type="ECO:0000256" key="2">
    <source>
        <dbReference type="ARBA" id="ARBA00022490"/>
    </source>
</evidence>
<feature type="compositionally biased region" description="Basic and acidic residues" evidence="4">
    <location>
        <begin position="64"/>
        <end position="88"/>
    </location>
</feature>
<keyword evidence="6" id="KW-1185">Reference proteome</keyword>
<feature type="region of interest" description="Disordered" evidence="4">
    <location>
        <begin position="324"/>
        <end position="347"/>
    </location>
</feature>
<feature type="region of interest" description="Disordered" evidence="4">
    <location>
        <begin position="1"/>
        <end position="177"/>
    </location>
</feature>
<comment type="caution">
    <text evidence="5">The sequence shown here is derived from an EMBL/GenBank/DDBJ whole genome shotgun (WGS) entry which is preliminary data.</text>
</comment>
<dbReference type="RefSeq" id="XP_069203543.1">
    <property type="nucleotide sequence ID" value="XM_069340076.1"/>
</dbReference>
<evidence type="ECO:0000256" key="3">
    <source>
        <dbReference type="SAM" id="Coils"/>
    </source>
</evidence>
<dbReference type="Proteomes" id="UP001562354">
    <property type="component" value="Unassembled WGS sequence"/>
</dbReference>
<comment type="subcellular location">
    <subcellularLocation>
        <location evidence="1">Cytoplasm</location>
    </subcellularLocation>
</comment>
<feature type="compositionally biased region" description="Basic residues" evidence="4">
    <location>
        <begin position="89"/>
        <end position="102"/>
    </location>
</feature>
<evidence type="ECO:0000313" key="5">
    <source>
        <dbReference type="EMBL" id="KAL1310694.1"/>
    </source>
</evidence>
<feature type="compositionally biased region" description="Low complexity" evidence="4">
    <location>
        <begin position="221"/>
        <end position="244"/>
    </location>
</feature>
<dbReference type="EMBL" id="JBFMKM010000003">
    <property type="protein sequence ID" value="KAL1310694.1"/>
    <property type="molecule type" value="Genomic_DNA"/>
</dbReference>
<feature type="compositionally biased region" description="Low complexity" evidence="4">
    <location>
        <begin position="40"/>
        <end position="55"/>
    </location>
</feature>